<feature type="transmembrane region" description="Helical" evidence="7">
    <location>
        <begin position="92"/>
        <end position="111"/>
    </location>
</feature>
<gene>
    <name evidence="8" type="ORF">HHL10_11915</name>
</gene>
<keyword evidence="9" id="KW-1185">Reference proteome</keyword>
<dbReference type="NCBIfam" id="TIGR00765">
    <property type="entry name" value="yihY_not_rbn"/>
    <property type="match status" value="1"/>
</dbReference>
<feature type="compositionally biased region" description="Basic and acidic residues" evidence="6">
    <location>
        <begin position="307"/>
        <end position="317"/>
    </location>
</feature>
<protein>
    <submittedName>
        <fullName evidence="8">YihY/virulence factor BrkB family protein</fullName>
    </submittedName>
</protein>
<organism evidence="8 9">
    <name type="scientific">Azohydromonas caseinilytica</name>
    <dbReference type="NCBI Taxonomy" id="2728836"/>
    <lineage>
        <taxon>Bacteria</taxon>
        <taxon>Pseudomonadati</taxon>
        <taxon>Pseudomonadota</taxon>
        <taxon>Betaproteobacteria</taxon>
        <taxon>Burkholderiales</taxon>
        <taxon>Sphaerotilaceae</taxon>
        <taxon>Azohydromonas</taxon>
    </lineage>
</organism>
<dbReference type="PANTHER" id="PTHR30213">
    <property type="entry name" value="INNER MEMBRANE PROTEIN YHJD"/>
    <property type="match status" value="1"/>
</dbReference>
<feature type="region of interest" description="Disordered" evidence="6">
    <location>
        <begin position="278"/>
        <end position="317"/>
    </location>
</feature>
<keyword evidence="3 7" id="KW-0812">Transmembrane</keyword>
<dbReference type="GO" id="GO:0005886">
    <property type="term" value="C:plasma membrane"/>
    <property type="evidence" value="ECO:0007669"/>
    <property type="project" value="UniProtKB-SubCell"/>
</dbReference>
<dbReference type="PANTHER" id="PTHR30213:SF0">
    <property type="entry name" value="UPF0761 MEMBRANE PROTEIN YIHY"/>
    <property type="match status" value="1"/>
</dbReference>
<evidence type="ECO:0000256" key="5">
    <source>
        <dbReference type="ARBA" id="ARBA00023136"/>
    </source>
</evidence>
<feature type="transmembrane region" description="Helical" evidence="7">
    <location>
        <begin position="171"/>
        <end position="199"/>
    </location>
</feature>
<evidence type="ECO:0000313" key="8">
    <source>
        <dbReference type="EMBL" id="NML15676.1"/>
    </source>
</evidence>
<sequence length="317" mass="34445">MLGGVSVKQFLKELYQEISEDDIFNGAAALGFYLTLAIFPAMIFVMAVVPFLPIPHVDQAIMDLLRQAMPANAAQMFQDVVQQITGEQRGGLLSLGFLGTLWATSTGMYAVMQQLNITYDVKEGRGFLKARLTAIALSVMFVVLIVTGFSLIVLGGVIQDWLAQYVGLSDWLLWLFAALRWAIIVLGLMLAFALIYYLAPDVKQKFVFITPGSVLGVLALIVASLGFALYATNFGNYDATYGSIGAVIVLMLWLYIVGLVILLGSEINALVEHHADQGKKKGEKVEGQAARDPATRRRVQAVAPEHGGLETKRGGAQ</sequence>
<evidence type="ECO:0000256" key="1">
    <source>
        <dbReference type="ARBA" id="ARBA00004651"/>
    </source>
</evidence>
<evidence type="ECO:0000256" key="4">
    <source>
        <dbReference type="ARBA" id="ARBA00022989"/>
    </source>
</evidence>
<evidence type="ECO:0000256" key="6">
    <source>
        <dbReference type="SAM" id="MobiDB-lite"/>
    </source>
</evidence>
<feature type="transmembrane region" description="Helical" evidence="7">
    <location>
        <begin position="30"/>
        <end position="52"/>
    </location>
</feature>
<feature type="transmembrane region" description="Helical" evidence="7">
    <location>
        <begin position="206"/>
        <end position="231"/>
    </location>
</feature>
<keyword evidence="2" id="KW-1003">Cell membrane</keyword>
<dbReference type="Pfam" id="PF03631">
    <property type="entry name" value="Virul_fac_BrkB"/>
    <property type="match status" value="1"/>
</dbReference>
<evidence type="ECO:0000256" key="2">
    <source>
        <dbReference type="ARBA" id="ARBA00022475"/>
    </source>
</evidence>
<dbReference type="EMBL" id="JABBFW010000007">
    <property type="protein sequence ID" value="NML15676.1"/>
    <property type="molecule type" value="Genomic_DNA"/>
</dbReference>
<dbReference type="Proteomes" id="UP000574067">
    <property type="component" value="Unassembled WGS sequence"/>
</dbReference>
<accession>A0A848F9Z7</accession>
<comment type="subcellular location">
    <subcellularLocation>
        <location evidence="1">Cell membrane</location>
        <topology evidence="1">Multi-pass membrane protein</topology>
    </subcellularLocation>
</comment>
<evidence type="ECO:0000313" key="9">
    <source>
        <dbReference type="Proteomes" id="UP000574067"/>
    </source>
</evidence>
<reference evidence="8 9" key="1">
    <citation type="submission" date="2020-04" db="EMBL/GenBank/DDBJ databases">
        <title>Azohydromonas sp. isolated from soil.</title>
        <authorList>
            <person name="Dahal R.H."/>
        </authorList>
    </citation>
    <scope>NUCLEOTIDE SEQUENCE [LARGE SCALE GENOMIC DNA]</scope>
    <source>
        <strain evidence="8 9">G-1-1-14</strain>
    </source>
</reference>
<dbReference type="AlphaFoldDB" id="A0A848F9Z7"/>
<dbReference type="RefSeq" id="WP_169160587.1">
    <property type="nucleotide sequence ID" value="NZ_JABBFW010000007.1"/>
</dbReference>
<keyword evidence="4 7" id="KW-1133">Transmembrane helix</keyword>
<evidence type="ECO:0000256" key="7">
    <source>
        <dbReference type="SAM" id="Phobius"/>
    </source>
</evidence>
<dbReference type="InterPro" id="IPR017039">
    <property type="entry name" value="Virul_fac_BrkB"/>
</dbReference>
<dbReference type="PIRSF" id="PIRSF035875">
    <property type="entry name" value="RNase_BN"/>
    <property type="match status" value="1"/>
</dbReference>
<evidence type="ECO:0000256" key="3">
    <source>
        <dbReference type="ARBA" id="ARBA00022692"/>
    </source>
</evidence>
<name>A0A848F9Z7_9BURK</name>
<comment type="caution">
    <text evidence="8">The sequence shown here is derived from an EMBL/GenBank/DDBJ whole genome shotgun (WGS) entry which is preliminary data.</text>
</comment>
<feature type="transmembrane region" description="Helical" evidence="7">
    <location>
        <begin position="132"/>
        <end position="159"/>
    </location>
</feature>
<proteinExistence type="predicted"/>
<keyword evidence="5 7" id="KW-0472">Membrane</keyword>
<feature type="transmembrane region" description="Helical" evidence="7">
    <location>
        <begin position="243"/>
        <end position="264"/>
    </location>
</feature>